<evidence type="ECO:0000256" key="1">
    <source>
        <dbReference type="SAM" id="MobiDB-lite"/>
    </source>
</evidence>
<feature type="transmembrane region" description="Helical" evidence="2">
    <location>
        <begin position="77"/>
        <end position="98"/>
    </location>
</feature>
<keyword evidence="2" id="KW-1133">Transmembrane helix</keyword>
<evidence type="ECO:0000313" key="3">
    <source>
        <dbReference type="EMBL" id="MBS9338040.1"/>
    </source>
</evidence>
<dbReference type="RefSeq" id="WP_213808329.1">
    <property type="nucleotide sequence ID" value="NZ_JAAMFK010000001.1"/>
</dbReference>
<keyword evidence="2" id="KW-0472">Membrane</keyword>
<keyword evidence="2" id="KW-0812">Transmembrane</keyword>
<accession>A0ABS5QY18</accession>
<keyword evidence="4" id="KW-1185">Reference proteome</keyword>
<evidence type="ECO:0000313" key="4">
    <source>
        <dbReference type="Proteomes" id="UP001519504"/>
    </source>
</evidence>
<reference evidence="3 4" key="1">
    <citation type="submission" date="2020-02" db="EMBL/GenBank/DDBJ databases">
        <title>Fructobacillus sp. isolated from paper mulberry of Taiwan.</title>
        <authorList>
            <person name="Lin S.-T."/>
        </authorList>
    </citation>
    <scope>NUCLEOTIDE SEQUENCE [LARGE SCALE GENOMIC DNA]</scope>
    <source>
        <strain evidence="3 4">M2-14</strain>
    </source>
</reference>
<comment type="caution">
    <text evidence="3">The sequence shown here is derived from an EMBL/GenBank/DDBJ whole genome shotgun (WGS) entry which is preliminary data.</text>
</comment>
<feature type="compositionally biased region" description="Basic and acidic residues" evidence="1">
    <location>
        <begin position="12"/>
        <end position="28"/>
    </location>
</feature>
<dbReference type="Proteomes" id="UP001519504">
    <property type="component" value="Unassembled WGS sequence"/>
</dbReference>
<dbReference type="EMBL" id="JAAMFK010000001">
    <property type="protein sequence ID" value="MBS9338040.1"/>
    <property type="molecule type" value="Genomic_DNA"/>
</dbReference>
<protein>
    <submittedName>
        <fullName evidence="3">Uncharacterized protein</fullName>
    </submittedName>
</protein>
<organism evidence="3 4">
    <name type="scientific">Fructobacillus broussonetiae</name>
    <dbReference type="NCBI Taxonomy" id="2713173"/>
    <lineage>
        <taxon>Bacteria</taxon>
        <taxon>Bacillati</taxon>
        <taxon>Bacillota</taxon>
        <taxon>Bacilli</taxon>
        <taxon>Lactobacillales</taxon>
        <taxon>Lactobacillaceae</taxon>
        <taxon>Fructobacillus</taxon>
    </lineage>
</organism>
<feature type="region of interest" description="Disordered" evidence="1">
    <location>
        <begin position="1"/>
        <end position="28"/>
    </location>
</feature>
<evidence type="ECO:0000256" key="2">
    <source>
        <dbReference type="SAM" id="Phobius"/>
    </source>
</evidence>
<gene>
    <name evidence="3" type="ORF">G6R29_00105</name>
</gene>
<sequence length="99" mass="11558">MVANFFTKNKKTREQKERAKQRRQVEKQYAKANEDKITVVEPANRAEMRLTKKGRFQLGSNGELTEKGKTDRLSYRYNTLMIVLGIVIVVTYVTFFVLP</sequence>
<name>A0ABS5QY18_9LACO</name>
<proteinExistence type="predicted"/>